<dbReference type="Proteomes" id="UP000198939">
    <property type="component" value="Unassembled WGS sequence"/>
</dbReference>
<keyword evidence="1" id="KW-1133">Transmembrane helix</keyword>
<evidence type="ECO:0000313" key="2">
    <source>
        <dbReference type="EMBL" id="SEI06207.1"/>
    </source>
</evidence>
<keyword evidence="1" id="KW-0812">Transmembrane</keyword>
<reference evidence="3 5" key="2">
    <citation type="submission" date="2016-10" db="EMBL/GenBank/DDBJ databases">
        <authorList>
            <person name="Varghese N."/>
            <person name="Submissions S."/>
        </authorList>
    </citation>
    <scope>NUCLEOTIDE SEQUENCE [LARGE SCALE GENOMIC DNA]</scope>
    <source>
        <strain evidence="3 5">CGMCC 1.7071</strain>
    </source>
</reference>
<gene>
    <name evidence="2" type="ORF">RTCCBAU85039_4117</name>
    <name evidence="3" type="ORF">SAMN05216228_102022</name>
</gene>
<evidence type="ECO:0000313" key="5">
    <source>
        <dbReference type="Proteomes" id="UP000198939"/>
    </source>
</evidence>
<protein>
    <submittedName>
        <fullName evidence="2">Uncharacterized protein</fullName>
    </submittedName>
</protein>
<name>A0A1H8QXR8_9HYPH</name>
<keyword evidence="5" id="KW-1185">Reference proteome</keyword>
<dbReference type="AlphaFoldDB" id="A0A1H8QXR8"/>
<dbReference type="RefSeq" id="WP_072378129.1">
    <property type="nucleotide sequence ID" value="NZ_FNXB01000022.1"/>
</dbReference>
<dbReference type="EMBL" id="FOCV01000020">
    <property type="protein sequence ID" value="SEO58791.1"/>
    <property type="molecule type" value="Genomic_DNA"/>
</dbReference>
<reference evidence="2" key="3">
    <citation type="submission" date="2016-10" db="EMBL/GenBank/DDBJ databases">
        <authorList>
            <person name="de Groot N.N."/>
        </authorList>
    </citation>
    <scope>NUCLEOTIDE SEQUENCE [LARGE SCALE GENOMIC DNA]</scope>
    <source>
        <strain evidence="2">CCBAU85039</strain>
    </source>
</reference>
<feature type="transmembrane region" description="Helical" evidence="1">
    <location>
        <begin position="42"/>
        <end position="63"/>
    </location>
</feature>
<evidence type="ECO:0000313" key="4">
    <source>
        <dbReference type="Proteomes" id="UP000183063"/>
    </source>
</evidence>
<reference evidence="4" key="1">
    <citation type="submission" date="2016-10" db="EMBL/GenBank/DDBJ databases">
        <authorList>
            <person name="Wibberg D."/>
        </authorList>
    </citation>
    <scope>NUCLEOTIDE SEQUENCE [LARGE SCALE GENOMIC DNA]</scope>
</reference>
<evidence type="ECO:0000256" key="1">
    <source>
        <dbReference type="SAM" id="Phobius"/>
    </source>
</evidence>
<sequence length="71" mass="7952">MPERGSAYKVIPAIFVFIRFREQNQKLRLRFMRGVPISLPSALLMSAGRYLSLAIAAIAFQLLTTDVLALV</sequence>
<accession>A0A1H8QXR8</accession>
<keyword evidence="1" id="KW-0472">Membrane</keyword>
<proteinExistence type="predicted"/>
<dbReference type="Proteomes" id="UP000183063">
    <property type="component" value="Unassembled WGS sequence"/>
</dbReference>
<evidence type="ECO:0000313" key="3">
    <source>
        <dbReference type="EMBL" id="SEO58791.1"/>
    </source>
</evidence>
<organism evidence="2 4">
    <name type="scientific">Rhizobium tibeticum</name>
    <dbReference type="NCBI Taxonomy" id="501024"/>
    <lineage>
        <taxon>Bacteria</taxon>
        <taxon>Pseudomonadati</taxon>
        <taxon>Pseudomonadota</taxon>
        <taxon>Alphaproteobacteria</taxon>
        <taxon>Hyphomicrobiales</taxon>
        <taxon>Rhizobiaceae</taxon>
        <taxon>Rhizobium/Agrobacterium group</taxon>
        <taxon>Rhizobium</taxon>
    </lineage>
</organism>
<dbReference type="EMBL" id="FNXB01000022">
    <property type="protein sequence ID" value="SEI06207.1"/>
    <property type="molecule type" value="Genomic_DNA"/>
</dbReference>